<feature type="domain" description="Lon N-terminal" evidence="1">
    <location>
        <begin position="17"/>
        <end position="209"/>
    </location>
</feature>
<dbReference type="Proteomes" id="UP000198346">
    <property type="component" value="Unassembled WGS sequence"/>
</dbReference>
<dbReference type="RefSeq" id="WP_089410973.1">
    <property type="nucleotide sequence ID" value="NZ_FZQA01000001.1"/>
</dbReference>
<dbReference type="InterPro" id="IPR015947">
    <property type="entry name" value="PUA-like_sf"/>
</dbReference>
<evidence type="ECO:0000259" key="1">
    <source>
        <dbReference type="PROSITE" id="PS51787"/>
    </source>
</evidence>
<sequence length="221" mass="24171">MSEHEGWRRGRGLPTEIPLFPLAGALLLPGGQLPLNIFEPRYLRMVDDALGGARIIGMIQPRDAAGADAPPLYAVGCAGRIAAFAETDDGRYLVTLAGRRRFRLVEELDVDTPYRQARVDWSAFPDDGRPDPSAEFVDRDRLIRAMRAYLDAEGLKTDWDVVHDAPTEALVASLAMGCPFAPNEKQALLEAKTMLARADCLIALMEMSNAGENGGEDSFLQ</sequence>
<keyword evidence="3" id="KW-1185">Reference proteome</keyword>
<accession>A0A239PLL9</accession>
<dbReference type="Gene3D" id="2.30.130.40">
    <property type="entry name" value="LON domain-like"/>
    <property type="match status" value="1"/>
</dbReference>
<protein>
    <recommendedName>
        <fullName evidence="1">Lon N-terminal domain-containing protein</fullName>
    </recommendedName>
</protein>
<dbReference type="OrthoDB" id="9806457at2"/>
<dbReference type="Pfam" id="PF02190">
    <property type="entry name" value="LON_substr_bdg"/>
    <property type="match status" value="1"/>
</dbReference>
<evidence type="ECO:0000313" key="3">
    <source>
        <dbReference type="Proteomes" id="UP000198346"/>
    </source>
</evidence>
<dbReference type="PROSITE" id="PS51787">
    <property type="entry name" value="LON_N"/>
    <property type="match status" value="1"/>
</dbReference>
<dbReference type="InterPro" id="IPR046336">
    <property type="entry name" value="Lon_prtase_N_sf"/>
</dbReference>
<dbReference type="SMART" id="SM00464">
    <property type="entry name" value="LON"/>
    <property type="match status" value="1"/>
</dbReference>
<gene>
    <name evidence="2" type="ORF">SAMN06297382_0479</name>
</gene>
<dbReference type="InterPro" id="IPR003111">
    <property type="entry name" value="Lon_prtase_N"/>
</dbReference>
<organism evidence="2 3">
    <name type="scientific">Amphiplicatus metriothermophilus</name>
    <dbReference type="NCBI Taxonomy" id="1519374"/>
    <lineage>
        <taxon>Bacteria</taxon>
        <taxon>Pseudomonadati</taxon>
        <taxon>Pseudomonadota</taxon>
        <taxon>Alphaproteobacteria</taxon>
        <taxon>Parvularculales</taxon>
        <taxon>Parvularculaceae</taxon>
        <taxon>Amphiplicatus</taxon>
    </lineage>
</organism>
<evidence type="ECO:0000313" key="2">
    <source>
        <dbReference type="EMBL" id="SNT67984.1"/>
    </source>
</evidence>
<dbReference type="EMBL" id="FZQA01000001">
    <property type="protein sequence ID" value="SNT67984.1"/>
    <property type="molecule type" value="Genomic_DNA"/>
</dbReference>
<name>A0A239PLL9_9PROT</name>
<dbReference type="PANTHER" id="PTHR46732:SF8">
    <property type="entry name" value="ATP-DEPENDENT PROTEASE LA (LON) DOMAIN PROTEIN"/>
    <property type="match status" value="1"/>
</dbReference>
<dbReference type="SUPFAM" id="SSF88697">
    <property type="entry name" value="PUA domain-like"/>
    <property type="match status" value="1"/>
</dbReference>
<dbReference type="PANTHER" id="PTHR46732">
    <property type="entry name" value="ATP-DEPENDENT PROTEASE LA (LON) DOMAIN PROTEIN"/>
    <property type="match status" value="1"/>
</dbReference>
<reference evidence="2 3" key="1">
    <citation type="submission" date="2017-07" db="EMBL/GenBank/DDBJ databases">
        <authorList>
            <person name="Sun Z.S."/>
            <person name="Albrecht U."/>
            <person name="Echele G."/>
            <person name="Lee C.C."/>
        </authorList>
    </citation>
    <scope>NUCLEOTIDE SEQUENCE [LARGE SCALE GENOMIC DNA]</scope>
    <source>
        <strain evidence="2 3">CGMCC 1.12710</strain>
    </source>
</reference>
<proteinExistence type="predicted"/>
<dbReference type="AlphaFoldDB" id="A0A239PLL9"/>